<dbReference type="Pfam" id="PF01435">
    <property type="entry name" value="Peptidase_M48"/>
    <property type="match status" value="1"/>
</dbReference>
<dbReference type="PANTHER" id="PTHR22726:SF1">
    <property type="entry name" value="METALLOENDOPEPTIDASE OMA1, MITOCHONDRIAL"/>
    <property type="match status" value="1"/>
</dbReference>
<keyword evidence="10" id="KW-1185">Reference proteome</keyword>
<keyword evidence="4 6" id="KW-0862">Zinc</keyword>
<dbReference type="PANTHER" id="PTHR22726">
    <property type="entry name" value="METALLOENDOPEPTIDASE OMA1"/>
    <property type="match status" value="1"/>
</dbReference>
<keyword evidence="7" id="KW-0472">Membrane</keyword>
<dbReference type="Gramene" id="PRQ59911">
    <property type="protein sequence ID" value="PRQ59911"/>
    <property type="gene ID" value="RchiOBHm_Chr1g0375391"/>
</dbReference>
<gene>
    <name evidence="9" type="ORF">RchiOBHm_Chr1g0375391</name>
</gene>
<comment type="caution">
    <text evidence="9">The sequence shown here is derived from an EMBL/GenBank/DDBJ whole genome shotgun (WGS) entry which is preliminary data.</text>
</comment>
<sequence length="88" mass="9751">MNGEEGKMEGECSLEDEKKGKDIGVKDATSHLVGLNWEVLVVDEPIVNAYCLPGGKIVVFTGLILIHVSYLYFGCRFAKCSWYQHTGL</sequence>
<protein>
    <submittedName>
        <fullName evidence="9">Putative peptidase M48</fullName>
    </submittedName>
</protein>
<evidence type="ECO:0000256" key="5">
    <source>
        <dbReference type="ARBA" id="ARBA00023049"/>
    </source>
</evidence>
<dbReference type="AlphaFoldDB" id="A0A2P6SMM3"/>
<keyword evidence="5 6" id="KW-0482">Metalloprotease</keyword>
<evidence type="ECO:0000259" key="8">
    <source>
        <dbReference type="Pfam" id="PF01435"/>
    </source>
</evidence>
<evidence type="ECO:0000256" key="3">
    <source>
        <dbReference type="ARBA" id="ARBA00022801"/>
    </source>
</evidence>
<keyword evidence="3 6" id="KW-0378">Hydrolase</keyword>
<evidence type="ECO:0000256" key="7">
    <source>
        <dbReference type="SAM" id="Phobius"/>
    </source>
</evidence>
<keyword evidence="1 6" id="KW-0645">Protease</keyword>
<accession>A0A2P6SMM3</accession>
<name>A0A2P6SMM3_ROSCH</name>
<evidence type="ECO:0000313" key="10">
    <source>
        <dbReference type="Proteomes" id="UP000238479"/>
    </source>
</evidence>
<evidence type="ECO:0000256" key="6">
    <source>
        <dbReference type="RuleBase" id="RU003983"/>
    </source>
</evidence>
<dbReference type="InterPro" id="IPR001915">
    <property type="entry name" value="Peptidase_M48"/>
</dbReference>
<comment type="similarity">
    <text evidence="6">Belongs to the peptidase M48 family.</text>
</comment>
<comment type="cofactor">
    <cofactor evidence="6">
        <name>Zn(2+)</name>
        <dbReference type="ChEBI" id="CHEBI:29105"/>
    </cofactor>
    <text evidence="6">Binds 1 zinc ion per subunit.</text>
</comment>
<dbReference type="STRING" id="74649.A0A2P6SMM3"/>
<dbReference type="GO" id="GO:0046872">
    <property type="term" value="F:metal ion binding"/>
    <property type="evidence" value="ECO:0007669"/>
    <property type="project" value="UniProtKB-KW"/>
</dbReference>
<evidence type="ECO:0000256" key="2">
    <source>
        <dbReference type="ARBA" id="ARBA00022723"/>
    </source>
</evidence>
<dbReference type="Proteomes" id="UP000238479">
    <property type="component" value="Chromosome 1"/>
</dbReference>
<evidence type="ECO:0000313" key="9">
    <source>
        <dbReference type="EMBL" id="PRQ59911.1"/>
    </source>
</evidence>
<feature type="transmembrane region" description="Helical" evidence="7">
    <location>
        <begin position="57"/>
        <end position="75"/>
    </location>
</feature>
<dbReference type="InterPro" id="IPR051156">
    <property type="entry name" value="Mito/Outer_Membr_Metalloprot"/>
</dbReference>
<evidence type="ECO:0000256" key="4">
    <source>
        <dbReference type="ARBA" id="ARBA00022833"/>
    </source>
</evidence>
<dbReference type="GO" id="GO:0051603">
    <property type="term" value="P:proteolysis involved in protein catabolic process"/>
    <property type="evidence" value="ECO:0007669"/>
    <property type="project" value="TreeGrafter"/>
</dbReference>
<proteinExistence type="inferred from homology"/>
<keyword evidence="7" id="KW-0812">Transmembrane</keyword>
<evidence type="ECO:0000256" key="1">
    <source>
        <dbReference type="ARBA" id="ARBA00022670"/>
    </source>
</evidence>
<dbReference type="EMBL" id="PDCK01000039">
    <property type="protein sequence ID" value="PRQ59911.1"/>
    <property type="molecule type" value="Genomic_DNA"/>
</dbReference>
<organism evidence="9 10">
    <name type="scientific">Rosa chinensis</name>
    <name type="common">China rose</name>
    <dbReference type="NCBI Taxonomy" id="74649"/>
    <lineage>
        <taxon>Eukaryota</taxon>
        <taxon>Viridiplantae</taxon>
        <taxon>Streptophyta</taxon>
        <taxon>Embryophyta</taxon>
        <taxon>Tracheophyta</taxon>
        <taxon>Spermatophyta</taxon>
        <taxon>Magnoliopsida</taxon>
        <taxon>eudicotyledons</taxon>
        <taxon>Gunneridae</taxon>
        <taxon>Pentapetalae</taxon>
        <taxon>rosids</taxon>
        <taxon>fabids</taxon>
        <taxon>Rosales</taxon>
        <taxon>Rosaceae</taxon>
        <taxon>Rosoideae</taxon>
        <taxon>Rosoideae incertae sedis</taxon>
        <taxon>Rosa</taxon>
    </lineage>
</organism>
<keyword evidence="7" id="KW-1133">Transmembrane helix</keyword>
<dbReference type="GO" id="GO:0004222">
    <property type="term" value="F:metalloendopeptidase activity"/>
    <property type="evidence" value="ECO:0007669"/>
    <property type="project" value="InterPro"/>
</dbReference>
<feature type="domain" description="Peptidase M48" evidence="8">
    <location>
        <begin position="34"/>
        <end position="67"/>
    </location>
</feature>
<keyword evidence="2" id="KW-0479">Metal-binding</keyword>
<reference evidence="9 10" key="1">
    <citation type="journal article" date="2018" name="Nat. Genet.">
        <title>The Rosa genome provides new insights in the design of modern roses.</title>
        <authorList>
            <person name="Bendahmane M."/>
        </authorList>
    </citation>
    <scope>NUCLEOTIDE SEQUENCE [LARGE SCALE GENOMIC DNA]</scope>
    <source>
        <strain evidence="10">cv. Old Blush</strain>
    </source>
</reference>
<dbReference type="GO" id="GO:0016020">
    <property type="term" value="C:membrane"/>
    <property type="evidence" value="ECO:0007669"/>
    <property type="project" value="TreeGrafter"/>
</dbReference>